<protein>
    <submittedName>
        <fullName evidence="1">Uncharacterized protein</fullName>
    </submittedName>
</protein>
<dbReference type="AlphaFoldDB" id="A0AAE0BIJ3"/>
<gene>
    <name evidence="1" type="ORF">CYMTET_52773</name>
</gene>
<dbReference type="Proteomes" id="UP001190700">
    <property type="component" value="Unassembled WGS sequence"/>
</dbReference>
<proteinExistence type="predicted"/>
<comment type="caution">
    <text evidence="1">The sequence shown here is derived from an EMBL/GenBank/DDBJ whole genome shotgun (WGS) entry which is preliminary data.</text>
</comment>
<evidence type="ECO:0000313" key="2">
    <source>
        <dbReference type="Proteomes" id="UP001190700"/>
    </source>
</evidence>
<name>A0AAE0BIJ3_9CHLO</name>
<dbReference type="EMBL" id="LGRX02034701">
    <property type="protein sequence ID" value="KAK3237107.1"/>
    <property type="molecule type" value="Genomic_DNA"/>
</dbReference>
<dbReference type="Gene3D" id="2.30.30.140">
    <property type="match status" value="1"/>
</dbReference>
<sequence length="192" mass="20899">MVYWPQDDAWYTGTVGVTGPHGLTHIAYEDGDKEDLDMSKEKYEVLPAVVQEIAGRDAALQERWKGELGDCSLIELAVRMQGESLGDNTVANYWPKARAFTAFCEVESKEWLPATGATGDEPPSLAESEMAVEVLSCDLDPSLHLDASPQLVPQAGTAKRSMIIQSPGPANEGFPSGYHWNRLICLSCLLSA</sequence>
<organism evidence="1 2">
    <name type="scientific">Cymbomonas tetramitiformis</name>
    <dbReference type="NCBI Taxonomy" id="36881"/>
    <lineage>
        <taxon>Eukaryota</taxon>
        <taxon>Viridiplantae</taxon>
        <taxon>Chlorophyta</taxon>
        <taxon>Pyramimonadophyceae</taxon>
        <taxon>Pyramimonadales</taxon>
        <taxon>Pyramimonadaceae</taxon>
        <taxon>Cymbomonas</taxon>
    </lineage>
</organism>
<evidence type="ECO:0000313" key="1">
    <source>
        <dbReference type="EMBL" id="KAK3237107.1"/>
    </source>
</evidence>
<reference evidence="1 2" key="1">
    <citation type="journal article" date="2015" name="Genome Biol. Evol.">
        <title>Comparative Genomics of a Bacterivorous Green Alga Reveals Evolutionary Causalities and Consequences of Phago-Mixotrophic Mode of Nutrition.</title>
        <authorList>
            <person name="Burns J.A."/>
            <person name="Paasch A."/>
            <person name="Narechania A."/>
            <person name="Kim E."/>
        </authorList>
    </citation>
    <scope>NUCLEOTIDE SEQUENCE [LARGE SCALE GENOMIC DNA]</scope>
    <source>
        <strain evidence="1 2">PLY_AMNH</strain>
    </source>
</reference>
<accession>A0AAE0BIJ3</accession>
<keyword evidence="2" id="KW-1185">Reference proteome</keyword>